<dbReference type="InterPro" id="IPR036890">
    <property type="entry name" value="HATPase_C_sf"/>
</dbReference>
<dbReference type="Proteomes" id="UP000460412">
    <property type="component" value="Unassembled WGS sequence"/>
</dbReference>
<evidence type="ECO:0000256" key="1">
    <source>
        <dbReference type="ARBA" id="ARBA00022527"/>
    </source>
</evidence>
<dbReference type="CDD" id="cd16936">
    <property type="entry name" value="HATPase_RsbW-like"/>
    <property type="match status" value="1"/>
</dbReference>
<dbReference type="InterPro" id="IPR003594">
    <property type="entry name" value="HATPase_dom"/>
</dbReference>
<reference evidence="3 4" key="1">
    <citation type="submission" date="2019-12" db="EMBL/GenBank/DDBJ databases">
        <title>Sporaefaciens musculi gen. nov., sp. nov., a novel bacterium isolated from the caecum of an obese mouse.</title>
        <authorList>
            <person name="Rasmussen T.S."/>
            <person name="Streidl T."/>
            <person name="Hitch T.C.A."/>
            <person name="Wortmann E."/>
            <person name="Deptula P."/>
            <person name="Hansen M."/>
            <person name="Nielsen D.S."/>
            <person name="Clavel T."/>
            <person name="Vogensen F.K."/>
        </authorList>
    </citation>
    <scope>NUCLEOTIDE SEQUENCE [LARGE SCALE GENOMIC DNA]</scope>
    <source>
        <strain evidence="3 4">WCA-9-b2</strain>
    </source>
</reference>
<proteinExistence type="predicted"/>
<dbReference type="PANTHER" id="PTHR35526:SF6">
    <property type="entry name" value="SLR1861 PROTEIN"/>
    <property type="match status" value="1"/>
</dbReference>
<keyword evidence="4" id="KW-1185">Reference proteome</keyword>
<evidence type="ECO:0000313" key="3">
    <source>
        <dbReference type="EMBL" id="MXP75200.1"/>
    </source>
</evidence>
<name>A0A7X3MF81_9FIRM</name>
<dbReference type="AlphaFoldDB" id="A0A7X3MF81"/>
<keyword evidence="1" id="KW-0808">Transferase</keyword>
<sequence>MKELTVDATVENITQVTAFVDEQLEELGCPIKAQMQIDIAIDELFGNIAHYAYNPKVGVATVRVEVVNEPLSVVVSFIDNGVPYDPLAREDPNVGLSLEEREIGGLGIYMVKKSMDEITYEYREGQNILRIRKEIG</sequence>
<keyword evidence="1" id="KW-0723">Serine/threonine-protein kinase</keyword>
<dbReference type="SUPFAM" id="SSF55874">
    <property type="entry name" value="ATPase domain of HSP90 chaperone/DNA topoisomerase II/histidine kinase"/>
    <property type="match status" value="1"/>
</dbReference>
<dbReference type="Pfam" id="PF13581">
    <property type="entry name" value="HATPase_c_2"/>
    <property type="match status" value="1"/>
</dbReference>
<dbReference type="EMBL" id="WUQX01000001">
    <property type="protein sequence ID" value="MXP75200.1"/>
    <property type="molecule type" value="Genomic_DNA"/>
</dbReference>
<evidence type="ECO:0000259" key="2">
    <source>
        <dbReference type="Pfam" id="PF13581"/>
    </source>
</evidence>
<dbReference type="Gene3D" id="3.30.565.10">
    <property type="entry name" value="Histidine kinase-like ATPase, C-terminal domain"/>
    <property type="match status" value="1"/>
</dbReference>
<dbReference type="GO" id="GO:0004674">
    <property type="term" value="F:protein serine/threonine kinase activity"/>
    <property type="evidence" value="ECO:0007669"/>
    <property type="project" value="UniProtKB-KW"/>
</dbReference>
<feature type="domain" description="Histidine kinase/HSP90-like ATPase" evidence="2">
    <location>
        <begin position="7"/>
        <end position="133"/>
    </location>
</feature>
<protein>
    <submittedName>
        <fullName evidence="3">ATP-binding protein</fullName>
    </submittedName>
</protein>
<organism evidence="3 4">
    <name type="scientific">Sporofaciens musculi</name>
    <dbReference type="NCBI Taxonomy" id="2681861"/>
    <lineage>
        <taxon>Bacteria</taxon>
        <taxon>Bacillati</taxon>
        <taxon>Bacillota</taxon>
        <taxon>Clostridia</taxon>
        <taxon>Lachnospirales</taxon>
        <taxon>Lachnospiraceae</taxon>
        <taxon>Sporofaciens</taxon>
    </lineage>
</organism>
<evidence type="ECO:0000313" key="4">
    <source>
        <dbReference type="Proteomes" id="UP000460412"/>
    </source>
</evidence>
<dbReference type="InterPro" id="IPR050267">
    <property type="entry name" value="Anti-sigma-factor_SerPK"/>
</dbReference>
<keyword evidence="3" id="KW-0547">Nucleotide-binding</keyword>
<accession>A0A7X3MF81</accession>
<comment type="caution">
    <text evidence="3">The sequence shown here is derived from an EMBL/GenBank/DDBJ whole genome shotgun (WGS) entry which is preliminary data.</text>
</comment>
<keyword evidence="3" id="KW-0067">ATP-binding</keyword>
<keyword evidence="1" id="KW-0418">Kinase</keyword>
<gene>
    <name evidence="3" type="ORF">GN277_07335</name>
</gene>
<dbReference type="RefSeq" id="WP_159750505.1">
    <property type="nucleotide sequence ID" value="NZ_CASZNZ010000068.1"/>
</dbReference>
<dbReference type="GO" id="GO:0005524">
    <property type="term" value="F:ATP binding"/>
    <property type="evidence" value="ECO:0007669"/>
    <property type="project" value="UniProtKB-KW"/>
</dbReference>
<dbReference type="PANTHER" id="PTHR35526">
    <property type="entry name" value="ANTI-SIGMA-F FACTOR RSBW-RELATED"/>
    <property type="match status" value="1"/>
</dbReference>